<dbReference type="RefSeq" id="WP_158259121.1">
    <property type="nucleotide sequence ID" value="NZ_PVYX01000002.1"/>
</dbReference>
<reference evidence="1 2" key="1">
    <citation type="submission" date="2018-03" db="EMBL/GenBank/DDBJ databases">
        <title>Genomic Encyclopedia of Archaeal and Bacterial Type Strains, Phase II (KMG-II): from individual species to whole genera.</title>
        <authorList>
            <person name="Goeker M."/>
        </authorList>
    </citation>
    <scope>NUCLEOTIDE SEQUENCE [LARGE SCALE GENOMIC DNA]</scope>
    <source>
        <strain evidence="1 2">DSM 25027</strain>
    </source>
</reference>
<proteinExistence type="predicted"/>
<evidence type="ECO:0000313" key="1">
    <source>
        <dbReference type="EMBL" id="PRX53982.1"/>
    </source>
</evidence>
<sequence>MDYKLLADNLLGELDQIKRSIPSILKQSLQSIQACRKLLVALRKEIITNGFHSEPEEIEFFKSIKQVPQSQLIYFKEVYKIEAYLPRGTINRRKKFIKEQLESYNRFFLRHIDFGLYIQIGSTHFDKHYYTRKTVEEFPILGYDNYMEDPEFCTPKDLTLAKFKAYGRLTVYLNEKLHSLSQEPNVANDKPPNLRWTGNKIDLIELIYALNASGSIKGRGGIKELAASCESLFDIDLGNYYRKFIELRNRKLVERTRFLDTLKSSLIQRMEEADD</sequence>
<name>A0A2T0M975_9FLAO</name>
<dbReference type="Pfam" id="PF09357">
    <property type="entry name" value="RteC"/>
    <property type="match status" value="1"/>
</dbReference>
<gene>
    <name evidence="1" type="ORF">CLV81_2376</name>
</gene>
<organism evidence="1 2">
    <name type="scientific">Flagellimonas meridianipacifica</name>
    <dbReference type="NCBI Taxonomy" id="1080225"/>
    <lineage>
        <taxon>Bacteria</taxon>
        <taxon>Pseudomonadati</taxon>
        <taxon>Bacteroidota</taxon>
        <taxon>Flavobacteriia</taxon>
        <taxon>Flavobacteriales</taxon>
        <taxon>Flavobacteriaceae</taxon>
        <taxon>Flagellimonas</taxon>
    </lineage>
</organism>
<keyword evidence="2" id="KW-1185">Reference proteome</keyword>
<comment type="caution">
    <text evidence="1">The sequence shown here is derived from an EMBL/GenBank/DDBJ whole genome shotgun (WGS) entry which is preliminary data.</text>
</comment>
<dbReference type="InterPro" id="IPR018534">
    <property type="entry name" value="Tet_reg_excision_RteC"/>
</dbReference>
<dbReference type="OrthoDB" id="790983at2"/>
<evidence type="ECO:0000313" key="2">
    <source>
        <dbReference type="Proteomes" id="UP000237640"/>
    </source>
</evidence>
<dbReference type="AlphaFoldDB" id="A0A2T0M975"/>
<protein>
    <submittedName>
        <fullName evidence="1">RteC protein</fullName>
    </submittedName>
</protein>
<accession>A0A2T0M975</accession>
<dbReference type="EMBL" id="PVYX01000002">
    <property type="protein sequence ID" value="PRX53982.1"/>
    <property type="molecule type" value="Genomic_DNA"/>
</dbReference>
<dbReference type="Proteomes" id="UP000237640">
    <property type="component" value="Unassembled WGS sequence"/>
</dbReference>